<dbReference type="AlphaFoldDB" id="A0A5B7K6P8"/>
<evidence type="ECO:0000313" key="2">
    <source>
        <dbReference type="EMBL" id="MPD06082.1"/>
    </source>
</evidence>
<evidence type="ECO:0000256" key="1">
    <source>
        <dbReference type="SAM" id="MobiDB-lite"/>
    </source>
</evidence>
<accession>A0A5B7K6P8</accession>
<feature type="compositionally biased region" description="Basic and acidic residues" evidence="1">
    <location>
        <begin position="10"/>
        <end position="25"/>
    </location>
</feature>
<keyword evidence="3" id="KW-1185">Reference proteome</keyword>
<sequence length="86" mass="9622">MIRKKSKKEKKSENEDNRGVKEARAVGRTTSRSAPLGTIDEGGRGWITEGLRGSDGASELLRCSNKTFFSLFCKTLESLEKERKKT</sequence>
<organism evidence="2 3">
    <name type="scientific">Portunus trituberculatus</name>
    <name type="common">Swimming crab</name>
    <name type="synonym">Neptunus trituberculatus</name>
    <dbReference type="NCBI Taxonomy" id="210409"/>
    <lineage>
        <taxon>Eukaryota</taxon>
        <taxon>Metazoa</taxon>
        <taxon>Ecdysozoa</taxon>
        <taxon>Arthropoda</taxon>
        <taxon>Crustacea</taxon>
        <taxon>Multicrustacea</taxon>
        <taxon>Malacostraca</taxon>
        <taxon>Eumalacostraca</taxon>
        <taxon>Eucarida</taxon>
        <taxon>Decapoda</taxon>
        <taxon>Pleocyemata</taxon>
        <taxon>Brachyura</taxon>
        <taxon>Eubrachyura</taxon>
        <taxon>Portunoidea</taxon>
        <taxon>Portunidae</taxon>
        <taxon>Portuninae</taxon>
        <taxon>Portunus</taxon>
    </lineage>
</organism>
<gene>
    <name evidence="2" type="ORF">E2C01_101865</name>
</gene>
<feature type="region of interest" description="Disordered" evidence="1">
    <location>
        <begin position="1"/>
        <end position="45"/>
    </location>
</feature>
<protein>
    <submittedName>
        <fullName evidence="2">Uncharacterized protein</fullName>
    </submittedName>
</protein>
<comment type="caution">
    <text evidence="2">The sequence shown here is derived from an EMBL/GenBank/DDBJ whole genome shotgun (WGS) entry which is preliminary data.</text>
</comment>
<reference evidence="2 3" key="1">
    <citation type="submission" date="2019-05" db="EMBL/GenBank/DDBJ databases">
        <title>Another draft genome of Portunus trituberculatus and its Hox gene families provides insights of decapod evolution.</title>
        <authorList>
            <person name="Jeong J.-H."/>
            <person name="Song I."/>
            <person name="Kim S."/>
            <person name="Choi T."/>
            <person name="Kim D."/>
            <person name="Ryu S."/>
            <person name="Kim W."/>
        </authorList>
    </citation>
    <scope>NUCLEOTIDE SEQUENCE [LARGE SCALE GENOMIC DNA]</scope>
    <source>
        <tissue evidence="2">Muscle</tissue>
    </source>
</reference>
<dbReference type="Proteomes" id="UP000324222">
    <property type="component" value="Unassembled WGS sequence"/>
</dbReference>
<evidence type="ECO:0000313" key="3">
    <source>
        <dbReference type="Proteomes" id="UP000324222"/>
    </source>
</evidence>
<proteinExistence type="predicted"/>
<dbReference type="EMBL" id="VSRR010149329">
    <property type="protein sequence ID" value="MPD06082.1"/>
    <property type="molecule type" value="Genomic_DNA"/>
</dbReference>
<name>A0A5B7K6P8_PORTR</name>